<reference evidence="2 3" key="1">
    <citation type="journal article" date="2018" name="Syst. Appl. Microbiol.">
        <title>Abditibacterium utsteinense sp. nov., the first cultivated member of candidate phylum FBP, isolated from ice-free Antarctic soil samples.</title>
        <authorList>
            <person name="Tahon G."/>
            <person name="Tytgat B."/>
            <person name="Lebbe L."/>
            <person name="Carlier A."/>
            <person name="Willems A."/>
        </authorList>
    </citation>
    <scope>NUCLEOTIDE SEQUENCE [LARGE SCALE GENOMIC DNA]</scope>
    <source>
        <strain evidence="2 3">LMG 29911</strain>
    </source>
</reference>
<dbReference type="AlphaFoldDB" id="A0A2S8SU70"/>
<organism evidence="2 3">
    <name type="scientific">Abditibacterium utsteinense</name>
    <dbReference type="NCBI Taxonomy" id="1960156"/>
    <lineage>
        <taxon>Bacteria</taxon>
        <taxon>Pseudomonadati</taxon>
        <taxon>Abditibacteriota</taxon>
        <taxon>Abditibacteriia</taxon>
        <taxon>Abditibacteriales</taxon>
        <taxon>Abditibacteriaceae</taxon>
        <taxon>Abditibacterium</taxon>
    </lineage>
</organism>
<comment type="caution">
    <text evidence="2">The sequence shown here is derived from an EMBL/GenBank/DDBJ whole genome shotgun (WGS) entry which is preliminary data.</text>
</comment>
<accession>A0A2S8SU70</accession>
<dbReference type="EMBL" id="NIGF01000006">
    <property type="protein sequence ID" value="PQV64299.1"/>
    <property type="molecule type" value="Genomic_DNA"/>
</dbReference>
<proteinExistence type="predicted"/>
<protein>
    <recommendedName>
        <fullName evidence="4">HEAT repeat-containing protein</fullName>
    </recommendedName>
</protein>
<gene>
    <name evidence="2" type="ORF">B1R32_106145</name>
</gene>
<keyword evidence="3" id="KW-1185">Reference proteome</keyword>
<name>A0A2S8SU70_9BACT</name>
<sequence>MKRNLVFVMVFAVLSSGVWAYTSLRQFSDVVYGLKESRRVDRRSQEEQVRWRLASRRMLTLWHERDKKNIVPELLKLSSDVDPDLRERSVRLLGKAEDVRALAALKERLSSAEARFSSTSSQFEPHMKKNDSVPLEVLQLAVGRIEARQAKGMAKIDVLLRHCRFLVRAGQWRTVRWSDVIQFSSGASRTFTSYDQVPSGWKHVKVNSPAFHILHEVLDVLRQEKRRGVSVESLAKQLVLLGGYKVLLDTATLSSRQQIDKLFDYSFGIEGFDVADYWLVNDLMELPVEQIKIAVNERIKRVTEHPRLYPKLWKKRFGEAFAPGLDPVWKLSSIFGDNRTRILLKRFSEKYPTRWVGGEAKRSLEILEKNEGVVLFPI</sequence>
<evidence type="ECO:0000256" key="1">
    <source>
        <dbReference type="SAM" id="Coils"/>
    </source>
</evidence>
<feature type="coiled-coil region" evidence="1">
    <location>
        <begin position="95"/>
        <end position="122"/>
    </location>
</feature>
<evidence type="ECO:0008006" key="4">
    <source>
        <dbReference type="Google" id="ProtNLM"/>
    </source>
</evidence>
<keyword evidence="1" id="KW-0175">Coiled coil</keyword>
<dbReference type="RefSeq" id="WP_123580525.1">
    <property type="nucleotide sequence ID" value="NZ_NIGF01000006.1"/>
</dbReference>
<dbReference type="InterPro" id="IPR016024">
    <property type="entry name" value="ARM-type_fold"/>
</dbReference>
<dbReference type="Proteomes" id="UP000237684">
    <property type="component" value="Unassembled WGS sequence"/>
</dbReference>
<evidence type="ECO:0000313" key="3">
    <source>
        <dbReference type="Proteomes" id="UP000237684"/>
    </source>
</evidence>
<evidence type="ECO:0000313" key="2">
    <source>
        <dbReference type="EMBL" id="PQV64299.1"/>
    </source>
</evidence>
<dbReference type="Gene3D" id="1.25.10.10">
    <property type="entry name" value="Leucine-rich Repeat Variant"/>
    <property type="match status" value="1"/>
</dbReference>
<dbReference type="InParanoid" id="A0A2S8SU70"/>
<dbReference type="SUPFAM" id="SSF48371">
    <property type="entry name" value="ARM repeat"/>
    <property type="match status" value="1"/>
</dbReference>
<dbReference type="InterPro" id="IPR011989">
    <property type="entry name" value="ARM-like"/>
</dbReference>